<dbReference type="Gene3D" id="3.20.20.80">
    <property type="entry name" value="Glycosidases"/>
    <property type="match status" value="1"/>
</dbReference>
<name>A0A917G8X5_9NOCA</name>
<dbReference type="EMBL" id="BMCU01000009">
    <property type="protein sequence ID" value="GGG29344.1"/>
    <property type="molecule type" value="Genomic_DNA"/>
</dbReference>
<organism evidence="6 7">
    <name type="scientific">Rhodococcoides trifolii</name>
    <dbReference type="NCBI Taxonomy" id="908250"/>
    <lineage>
        <taxon>Bacteria</taxon>
        <taxon>Bacillati</taxon>
        <taxon>Actinomycetota</taxon>
        <taxon>Actinomycetes</taxon>
        <taxon>Mycobacteriales</taxon>
        <taxon>Nocardiaceae</taxon>
        <taxon>Rhodococcoides</taxon>
    </lineage>
</organism>
<feature type="active site" description="Nucleophile" evidence="4">
    <location>
        <position position="248"/>
    </location>
</feature>
<proteinExistence type="inferred from homology"/>
<evidence type="ECO:0000313" key="7">
    <source>
        <dbReference type="Proteomes" id="UP000654257"/>
    </source>
</evidence>
<evidence type="ECO:0000256" key="3">
    <source>
        <dbReference type="ARBA" id="ARBA00023295"/>
    </source>
</evidence>
<dbReference type="InterPro" id="IPR022790">
    <property type="entry name" value="GH26_dom"/>
</dbReference>
<dbReference type="PANTHER" id="PTHR40079:SF4">
    <property type="entry name" value="GH26 DOMAIN-CONTAINING PROTEIN-RELATED"/>
    <property type="match status" value="1"/>
</dbReference>
<sequence length="309" mass="33937">MLALSLIVTSCAANAESPELPMTDGRTWGMSSQGPEQGVAAAVDTSKTLGRKLDVVNFFEAWVWDRDLPTDTLTRIRDAGAMPAITWEPWDPRKDKTQTDFLPSKIAAGDYDDYIGRWAVDADTFDQPMQLRFGHEMNGTWYPWGIGVNGNTAQDYIDAYRHIHQIFMSAGATKVQFVWSYDTSSNRPAGLPNAADAYPGDPYVDVIGIDGYNGGADGSYWQTPEELFAPAIDAAGSIAPGKTLWIYETGSGDTLGDKAHWISSLFAYLKTTRVSGVLWFDYAKPGEADWTLDSSESVTSATRQALSQW</sequence>
<feature type="active site" description="Proton donor" evidence="4">
    <location>
        <position position="136"/>
    </location>
</feature>
<evidence type="ECO:0000256" key="4">
    <source>
        <dbReference type="PROSITE-ProRule" id="PRU01100"/>
    </source>
</evidence>
<dbReference type="Pfam" id="PF02156">
    <property type="entry name" value="Glyco_hydro_26"/>
    <property type="match status" value="1"/>
</dbReference>
<dbReference type="Proteomes" id="UP000654257">
    <property type="component" value="Unassembled WGS sequence"/>
</dbReference>
<dbReference type="SUPFAM" id="SSF51445">
    <property type="entry name" value="(Trans)glycosidases"/>
    <property type="match status" value="1"/>
</dbReference>
<feature type="domain" description="GH26" evidence="5">
    <location>
        <begin position="9"/>
        <end position="301"/>
    </location>
</feature>
<evidence type="ECO:0000259" key="5">
    <source>
        <dbReference type="PROSITE" id="PS51764"/>
    </source>
</evidence>
<dbReference type="InterPro" id="IPR017853">
    <property type="entry name" value="GH"/>
</dbReference>
<dbReference type="PRINTS" id="PR00739">
    <property type="entry name" value="GLHYDRLASE26"/>
</dbReference>
<keyword evidence="3 4" id="KW-0326">Glycosidase</keyword>
<dbReference type="AlphaFoldDB" id="A0A917G8X5"/>
<dbReference type="PROSITE" id="PS51764">
    <property type="entry name" value="GH26"/>
    <property type="match status" value="1"/>
</dbReference>
<keyword evidence="2 4" id="KW-0378">Hydrolase</keyword>
<evidence type="ECO:0000313" key="6">
    <source>
        <dbReference type="EMBL" id="GGG29344.1"/>
    </source>
</evidence>
<dbReference type="GO" id="GO:0006080">
    <property type="term" value="P:substituted mannan metabolic process"/>
    <property type="evidence" value="ECO:0007669"/>
    <property type="project" value="InterPro"/>
</dbReference>
<keyword evidence="7" id="KW-1185">Reference proteome</keyword>
<dbReference type="GO" id="GO:0016985">
    <property type="term" value="F:mannan endo-1,4-beta-mannosidase activity"/>
    <property type="evidence" value="ECO:0007669"/>
    <property type="project" value="InterPro"/>
</dbReference>
<protein>
    <recommendedName>
        <fullName evidence="5">GH26 domain-containing protein</fullName>
    </recommendedName>
</protein>
<gene>
    <name evidence="6" type="ORF">GCM10007304_48980</name>
</gene>
<reference evidence="6" key="2">
    <citation type="submission" date="2020-09" db="EMBL/GenBank/DDBJ databases">
        <authorList>
            <person name="Sun Q."/>
            <person name="Sedlacek I."/>
        </authorList>
    </citation>
    <scope>NUCLEOTIDE SEQUENCE</scope>
    <source>
        <strain evidence="6">CCM 7905</strain>
    </source>
</reference>
<evidence type="ECO:0000256" key="2">
    <source>
        <dbReference type="ARBA" id="ARBA00022801"/>
    </source>
</evidence>
<comment type="caution">
    <text evidence="6">The sequence shown here is derived from an EMBL/GenBank/DDBJ whole genome shotgun (WGS) entry which is preliminary data.</text>
</comment>
<evidence type="ECO:0000256" key="1">
    <source>
        <dbReference type="ARBA" id="ARBA00007754"/>
    </source>
</evidence>
<accession>A0A917G8X5</accession>
<reference evidence="6" key="1">
    <citation type="journal article" date="2014" name="Int. J. Syst. Evol. Microbiol.">
        <title>Complete genome sequence of Corynebacterium casei LMG S-19264T (=DSM 44701T), isolated from a smear-ripened cheese.</title>
        <authorList>
            <consortium name="US DOE Joint Genome Institute (JGI-PGF)"/>
            <person name="Walter F."/>
            <person name="Albersmeier A."/>
            <person name="Kalinowski J."/>
            <person name="Ruckert C."/>
        </authorList>
    </citation>
    <scope>NUCLEOTIDE SEQUENCE</scope>
    <source>
        <strain evidence="6">CCM 7905</strain>
    </source>
</reference>
<dbReference type="InterPro" id="IPR000805">
    <property type="entry name" value="Glyco_hydro_26"/>
</dbReference>
<dbReference type="PANTHER" id="PTHR40079">
    <property type="entry name" value="MANNAN ENDO-1,4-BETA-MANNOSIDASE E-RELATED"/>
    <property type="match status" value="1"/>
</dbReference>
<comment type="similarity">
    <text evidence="1 4">Belongs to the glycosyl hydrolase 26 family.</text>
</comment>